<name>A0A0C9SXI4_PAXIN</name>
<dbReference type="Proteomes" id="UP000053647">
    <property type="component" value="Unassembled WGS sequence"/>
</dbReference>
<reference evidence="2" key="2">
    <citation type="submission" date="2015-01" db="EMBL/GenBank/DDBJ databases">
        <title>Evolutionary Origins and Diversification of the Mycorrhizal Mutualists.</title>
        <authorList>
            <consortium name="DOE Joint Genome Institute"/>
            <consortium name="Mycorrhizal Genomics Consortium"/>
            <person name="Kohler A."/>
            <person name="Kuo A."/>
            <person name="Nagy L.G."/>
            <person name="Floudas D."/>
            <person name="Copeland A."/>
            <person name="Barry K.W."/>
            <person name="Cichocki N."/>
            <person name="Veneault-Fourrey C."/>
            <person name="LaButti K."/>
            <person name="Lindquist E.A."/>
            <person name="Lipzen A."/>
            <person name="Lundell T."/>
            <person name="Morin E."/>
            <person name="Murat C."/>
            <person name="Riley R."/>
            <person name="Ohm R."/>
            <person name="Sun H."/>
            <person name="Tunlid A."/>
            <person name="Henrissat B."/>
            <person name="Grigoriev I.V."/>
            <person name="Hibbett D.S."/>
            <person name="Martin F."/>
        </authorList>
    </citation>
    <scope>NUCLEOTIDE SEQUENCE [LARGE SCALE GENOMIC DNA]</scope>
    <source>
        <strain evidence="2">ATCC 200175</strain>
    </source>
</reference>
<dbReference type="EMBL" id="KN819343">
    <property type="protein sequence ID" value="KIJ14459.1"/>
    <property type="molecule type" value="Genomic_DNA"/>
</dbReference>
<feature type="non-terminal residue" evidence="1">
    <location>
        <position position="124"/>
    </location>
</feature>
<evidence type="ECO:0000313" key="2">
    <source>
        <dbReference type="Proteomes" id="UP000053647"/>
    </source>
</evidence>
<keyword evidence="2" id="KW-1185">Reference proteome</keyword>
<gene>
    <name evidence="1" type="ORF">PAXINDRAFT_169819</name>
</gene>
<dbReference type="HOGENOM" id="CLU_2009407_0_0_1"/>
<reference evidence="1 2" key="1">
    <citation type="submission" date="2014-06" db="EMBL/GenBank/DDBJ databases">
        <authorList>
            <consortium name="DOE Joint Genome Institute"/>
            <person name="Kuo A."/>
            <person name="Kohler A."/>
            <person name="Nagy L.G."/>
            <person name="Floudas D."/>
            <person name="Copeland A."/>
            <person name="Barry K.W."/>
            <person name="Cichocki N."/>
            <person name="Veneault-Fourrey C."/>
            <person name="LaButti K."/>
            <person name="Lindquist E.A."/>
            <person name="Lipzen A."/>
            <person name="Lundell T."/>
            <person name="Morin E."/>
            <person name="Murat C."/>
            <person name="Sun H."/>
            <person name="Tunlid A."/>
            <person name="Henrissat B."/>
            <person name="Grigoriev I.V."/>
            <person name="Hibbett D.S."/>
            <person name="Martin F."/>
            <person name="Nordberg H.P."/>
            <person name="Cantor M.N."/>
            <person name="Hua S.X."/>
        </authorList>
    </citation>
    <scope>NUCLEOTIDE SEQUENCE [LARGE SCALE GENOMIC DNA]</scope>
    <source>
        <strain evidence="1 2">ATCC 200175</strain>
    </source>
</reference>
<evidence type="ECO:0000313" key="1">
    <source>
        <dbReference type="EMBL" id="KIJ14459.1"/>
    </source>
</evidence>
<dbReference type="OrthoDB" id="2674721at2759"/>
<protein>
    <submittedName>
        <fullName evidence="1">Uncharacterized protein</fullName>
    </submittedName>
</protein>
<sequence>MSDGSMEVISLGDPHGFADTPINMANVARLPSPWSPVGDTVSFDVWMSTKGILMKATGPAVNDAAQSWGDSAALRSAIFSSLAASRFSDDSLHSASSDLNDFSVFGNGMQKNLSSRDRGVDMAV</sequence>
<proteinExistence type="predicted"/>
<accession>A0A0C9SXI4</accession>
<organism evidence="1 2">
    <name type="scientific">Paxillus involutus ATCC 200175</name>
    <dbReference type="NCBI Taxonomy" id="664439"/>
    <lineage>
        <taxon>Eukaryota</taxon>
        <taxon>Fungi</taxon>
        <taxon>Dikarya</taxon>
        <taxon>Basidiomycota</taxon>
        <taxon>Agaricomycotina</taxon>
        <taxon>Agaricomycetes</taxon>
        <taxon>Agaricomycetidae</taxon>
        <taxon>Boletales</taxon>
        <taxon>Paxilineae</taxon>
        <taxon>Paxillaceae</taxon>
        <taxon>Paxillus</taxon>
    </lineage>
</organism>
<dbReference type="AlphaFoldDB" id="A0A0C9SXI4"/>